<keyword evidence="1" id="KW-1133">Transmembrane helix</keyword>
<keyword evidence="1" id="KW-0812">Transmembrane</keyword>
<dbReference type="AlphaFoldDB" id="B9SCF4"/>
<feature type="transmembrane region" description="Helical" evidence="1">
    <location>
        <begin position="118"/>
        <end position="136"/>
    </location>
</feature>
<dbReference type="EMBL" id="EQ973921">
    <property type="protein sequence ID" value="EEF38708.1"/>
    <property type="molecule type" value="Genomic_DNA"/>
</dbReference>
<keyword evidence="1" id="KW-0472">Membrane</keyword>
<evidence type="ECO:0000256" key="1">
    <source>
        <dbReference type="SAM" id="Phobius"/>
    </source>
</evidence>
<name>B9SCF4_RICCO</name>
<proteinExistence type="predicted"/>
<gene>
    <name evidence="2" type="ORF">RCOM_1271700</name>
</gene>
<accession>B9SCF4</accession>
<keyword evidence="3" id="KW-1185">Reference proteome</keyword>
<organism evidence="2 3">
    <name type="scientific">Ricinus communis</name>
    <name type="common">Castor bean</name>
    <dbReference type="NCBI Taxonomy" id="3988"/>
    <lineage>
        <taxon>Eukaryota</taxon>
        <taxon>Viridiplantae</taxon>
        <taxon>Streptophyta</taxon>
        <taxon>Embryophyta</taxon>
        <taxon>Tracheophyta</taxon>
        <taxon>Spermatophyta</taxon>
        <taxon>Magnoliopsida</taxon>
        <taxon>eudicotyledons</taxon>
        <taxon>Gunneridae</taxon>
        <taxon>Pentapetalae</taxon>
        <taxon>rosids</taxon>
        <taxon>fabids</taxon>
        <taxon>Malpighiales</taxon>
        <taxon>Euphorbiaceae</taxon>
        <taxon>Acalyphoideae</taxon>
        <taxon>Acalypheae</taxon>
        <taxon>Ricinus</taxon>
    </lineage>
</organism>
<reference evidence="3" key="1">
    <citation type="journal article" date="2010" name="Nat. Biotechnol.">
        <title>Draft genome sequence of the oilseed species Ricinus communis.</title>
        <authorList>
            <person name="Chan A.P."/>
            <person name="Crabtree J."/>
            <person name="Zhao Q."/>
            <person name="Lorenzi H."/>
            <person name="Orvis J."/>
            <person name="Puiu D."/>
            <person name="Melake-Berhan A."/>
            <person name="Jones K.M."/>
            <person name="Redman J."/>
            <person name="Chen G."/>
            <person name="Cahoon E.B."/>
            <person name="Gedil M."/>
            <person name="Stanke M."/>
            <person name="Haas B.J."/>
            <person name="Wortman J.R."/>
            <person name="Fraser-Liggett C.M."/>
            <person name="Ravel J."/>
            <person name="Rabinowicz P.D."/>
        </authorList>
    </citation>
    <scope>NUCLEOTIDE SEQUENCE [LARGE SCALE GENOMIC DNA]</scope>
    <source>
        <strain evidence="3">cv. Hale</strain>
    </source>
</reference>
<dbReference type="InParanoid" id="B9SCF4"/>
<protein>
    <submittedName>
        <fullName evidence="2">Uncharacterized protein</fullName>
    </submittedName>
</protein>
<dbReference type="Proteomes" id="UP000008311">
    <property type="component" value="Unassembled WGS sequence"/>
</dbReference>
<sequence length="188" mass="22144">MLNKERKRKIRLKETDIGQTRQKKEAAAQKNLNMMLMLKITLSLMRISRALISISGRFRGEWQYLPHEDSVWAGVGQCAHNAILSPITSSIQGIWWLNLDMNMMDGINSILVMLTHPYILYLMASFFPPFLALWWSSNMHVVPPFLNLKKSTLRRLYSSYMDPYMHGKREFHMQLLEEYEGVQFNCWK</sequence>
<evidence type="ECO:0000313" key="2">
    <source>
        <dbReference type="EMBL" id="EEF38708.1"/>
    </source>
</evidence>
<evidence type="ECO:0000313" key="3">
    <source>
        <dbReference type="Proteomes" id="UP000008311"/>
    </source>
</evidence>